<keyword evidence="22" id="KW-1185">Reference proteome</keyword>
<reference evidence="22" key="1">
    <citation type="submission" date="2011-12" db="EMBL/GenBank/DDBJ databases">
        <title>The complete genome of chromosome of Sulfobacillus acidophilus DSM 10332.</title>
        <authorList>
            <person name="Lucas S."/>
            <person name="Han J."/>
            <person name="Lapidus A."/>
            <person name="Bruce D."/>
            <person name="Goodwin L."/>
            <person name="Pitluck S."/>
            <person name="Peters L."/>
            <person name="Kyrpides N."/>
            <person name="Mavromatis K."/>
            <person name="Ivanova N."/>
            <person name="Mikhailova N."/>
            <person name="Chertkov O."/>
            <person name="Saunders E."/>
            <person name="Detter J.C."/>
            <person name="Tapia R."/>
            <person name="Han C."/>
            <person name="Land M."/>
            <person name="Hauser L."/>
            <person name="Markowitz V."/>
            <person name="Cheng J.-F."/>
            <person name="Hugenholtz P."/>
            <person name="Woyke T."/>
            <person name="Wu D."/>
            <person name="Pukall R."/>
            <person name="Gehrich-Schroeter G."/>
            <person name="Schneider S."/>
            <person name="Klenk H.-P."/>
            <person name="Eisen J.A."/>
        </authorList>
    </citation>
    <scope>NUCLEOTIDE SEQUENCE [LARGE SCALE GENOMIC DNA]</scope>
    <source>
        <strain evidence="22">ATCC 700253 / DSM 10332 / NAL</strain>
    </source>
</reference>
<keyword evidence="5 16" id="KW-0475">Mercuric resistance</keyword>
<dbReference type="InterPro" id="IPR036163">
    <property type="entry name" value="HMA_dom_sf"/>
</dbReference>
<dbReference type="PROSITE" id="PS00076">
    <property type="entry name" value="PYRIDINE_REDOX_1"/>
    <property type="match status" value="1"/>
</dbReference>
<dbReference type="InterPro" id="IPR036188">
    <property type="entry name" value="FAD/NAD-bd_sf"/>
</dbReference>
<dbReference type="AlphaFoldDB" id="G8TUB3"/>
<evidence type="ECO:0000256" key="10">
    <source>
        <dbReference type="ARBA" id="ARBA00022914"/>
    </source>
</evidence>
<dbReference type="PIRSF" id="PIRSF000350">
    <property type="entry name" value="Mercury_reductase_MerA"/>
    <property type="match status" value="1"/>
</dbReference>
<keyword evidence="9 16" id="KW-0521">NADP</keyword>
<evidence type="ECO:0000256" key="1">
    <source>
        <dbReference type="ARBA" id="ARBA00007532"/>
    </source>
</evidence>
<comment type="catalytic activity">
    <reaction evidence="15 16 19">
        <text>Hg + NADP(+) + H(+) = Hg(2+) + NADPH</text>
        <dbReference type="Rhea" id="RHEA:23856"/>
        <dbReference type="ChEBI" id="CHEBI:15378"/>
        <dbReference type="ChEBI" id="CHEBI:16170"/>
        <dbReference type="ChEBI" id="CHEBI:16793"/>
        <dbReference type="ChEBI" id="CHEBI:57783"/>
        <dbReference type="ChEBI" id="CHEBI:58349"/>
        <dbReference type="EC" id="1.16.1.1"/>
    </reaction>
</comment>
<comment type="cofactor">
    <cofactor evidence="16 17 19">
        <name>FAD</name>
        <dbReference type="ChEBI" id="CHEBI:57692"/>
    </cofactor>
    <text evidence="16 17 19">Binds 1 FAD per subunit.</text>
</comment>
<dbReference type="InterPro" id="IPR021179">
    <property type="entry name" value="Mercury_reductase_MerA"/>
</dbReference>
<dbReference type="EC" id="1.16.1.1" evidence="3 16"/>
<feature type="disulfide bond" description="Redox-active" evidence="18">
    <location>
        <begin position="126"/>
        <end position="131"/>
    </location>
</feature>
<evidence type="ECO:0000256" key="14">
    <source>
        <dbReference type="ARBA" id="ARBA00031725"/>
    </source>
</evidence>
<dbReference type="GO" id="GO:0045340">
    <property type="term" value="F:mercury ion binding"/>
    <property type="evidence" value="ECO:0007669"/>
    <property type="project" value="InterPro"/>
</dbReference>
<proteinExistence type="inferred from homology"/>
<keyword evidence="12" id="KW-1015">Disulfide bond</keyword>
<keyword evidence="11 16" id="KW-0560">Oxidoreductase</keyword>
<dbReference type="GO" id="GO:0050661">
    <property type="term" value="F:NADP binding"/>
    <property type="evidence" value="ECO:0007669"/>
    <property type="project" value="InterPro"/>
</dbReference>
<organism evidence="21 22">
    <name type="scientific">Sulfobacillus acidophilus (strain ATCC 700253 / DSM 10332 / NAL)</name>
    <dbReference type="NCBI Taxonomy" id="679936"/>
    <lineage>
        <taxon>Bacteria</taxon>
        <taxon>Bacillati</taxon>
        <taxon>Bacillota</taxon>
        <taxon>Clostridia</taxon>
        <taxon>Eubacteriales</taxon>
        <taxon>Clostridiales Family XVII. Incertae Sedis</taxon>
        <taxon>Sulfobacillus</taxon>
    </lineage>
</organism>
<reference evidence="21 22" key="2">
    <citation type="journal article" date="2012" name="Stand. Genomic Sci.">
        <title>Complete genome sequence of the moderately thermophilic mineral-sulfide-oxidizing firmicute Sulfobacillus acidophilus type strain (NAL(T)).</title>
        <authorList>
            <person name="Anderson I."/>
            <person name="Chertkov O."/>
            <person name="Chen A."/>
            <person name="Saunders E."/>
            <person name="Lapidus A."/>
            <person name="Nolan M."/>
            <person name="Lucas S."/>
            <person name="Hammon N."/>
            <person name="Deshpande S."/>
            <person name="Cheng J.F."/>
            <person name="Han C."/>
            <person name="Tapia R."/>
            <person name="Goodwin L.A."/>
            <person name="Pitluck S."/>
            <person name="Liolios K."/>
            <person name="Pagani I."/>
            <person name="Ivanova N."/>
            <person name="Mikhailova N."/>
            <person name="Pati A."/>
            <person name="Palaniappan K."/>
            <person name="Land M."/>
            <person name="Pan C."/>
            <person name="Rohde M."/>
            <person name="Pukall R."/>
            <person name="Goker M."/>
            <person name="Detter J.C."/>
            <person name="Woyke T."/>
            <person name="Bristow J."/>
            <person name="Eisen J.A."/>
            <person name="Markowitz V."/>
            <person name="Hugenholtz P."/>
            <person name="Kyrpides N.C."/>
            <person name="Klenk H.P."/>
            <person name="Mavromatis K."/>
        </authorList>
    </citation>
    <scope>NUCLEOTIDE SEQUENCE [LARGE SCALE GENOMIC DNA]</scope>
    <source>
        <strain evidence="22">ATCC 700253 / DSM 10332 / NAL</strain>
    </source>
</reference>
<dbReference type="PANTHER" id="PTHR43014:SF4">
    <property type="entry name" value="PYRIDINE NUCLEOTIDE-DISULFIDE OXIDOREDUCTASE RCLA-RELATED"/>
    <property type="match status" value="1"/>
</dbReference>
<comment type="subunit">
    <text evidence="2 16 19">Homodimer.</text>
</comment>
<dbReference type="PRINTS" id="PR00411">
    <property type="entry name" value="PNDRDTASEI"/>
</dbReference>
<keyword evidence="17" id="KW-0520">NAD</keyword>
<dbReference type="Pfam" id="PF07992">
    <property type="entry name" value="Pyr_redox_2"/>
    <property type="match status" value="1"/>
</dbReference>
<dbReference type="InterPro" id="IPR023753">
    <property type="entry name" value="FAD/NAD-binding_dom"/>
</dbReference>
<dbReference type="CDD" id="cd00371">
    <property type="entry name" value="HMA"/>
    <property type="match status" value="1"/>
</dbReference>
<keyword evidence="8 16" id="KW-0274">FAD</keyword>
<dbReference type="InterPro" id="IPR001100">
    <property type="entry name" value="Pyr_nuc-diS_OxRdtase"/>
</dbReference>
<evidence type="ECO:0000313" key="21">
    <source>
        <dbReference type="EMBL" id="AEW06875.1"/>
    </source>
</evidence>
<feature type="binding site" evidence="17">
    <location>
        <begin position="260"/>
        <end position="267"/>
    </location>
    <ligand>
        <name>NAD(+)</name>
        <dbReference type="ChEBI" id="CHEBI:57540"/>
    </ligand>
</feature>
<evidence type="ECO:0000256" key="16">
    <source>
        <dbReference type="PIRNR" id="PIRNR000350"/>
    </source>
</evidence>
<dbReference type="GO" id="GO:0050787">
    <property type="term" value="P:detoxification of mercury ion"/>
    <property type="evidence" value="ECO:0007669"/>
    <property type="project" value="InterPro"/>
</dbReference>
<feature type="binding site" evidence="17">
    <location>
        <position position="350"/>
    </location>
    <ligand>
        <name>NAD(+)</name>
        <dbReference type="ChEBI" id="CHEBI:57540"/>
    </ligand>
</feature>
<evidence type="ECO:0000256" key="9">
    <source>
        <dbReference type="ARBA" id="ARBA00022857"/>
    </source>
</evidence>
<evidence type="ECO:0000256" key="5">
    <source>
        <dbReference type="ARBA" id="ARBA00022466"/>
    </source>
</evidence>
<dbReference type="Gene3D" id="3.50.50.60">
    <property type="entry name" value="FAD/NAD(P)-binding domain"/>
    <property type="match status" value="2"/>
</dbReference>
<dbReference type="Gene3D" id="3.30.390.30">
    <property type="match status" value="1"/>
</dbReference>
<comment type="function">
    <text evidence="16">Resistance to Hg(2+) in bacteria appears to be governed by a specialized system which includes mercuric reductase. MerA protein is responsible for volatilizing mercury as Hg(0).</text>
</comment>
<dbReference type="Pfam" id="PF02852">
    <property type="entry name" value="Pyr_redox_dim"/>
    <property type="match status" value="1"/>
</dbReference>
<evidence type="ECO:0000256" key="19">
    <source>
        <dbReference type="RuleBase" id="RU361223"/>
    </source>
</evidence>
<dbReference type="PROSITE" id="PS01047">
    <property type="entry name" value="HMA_1"/>
    <property type="match status" value="1"/>
</dbReference>
<evidence type="ECO:0000256" key="18">
    <source>
        <dbReference type="PIRSR" id="PIRSR000350-4"/>
    </source>
</evidence>
<dbReference type="SUPFAM" id="SSF51905">
    <property type="entry name" value="FAD/NAD(P)-binding domain"/>
    <property type="match status" value="1"/>
</dbReference>
<evidence type="ECO:0000259" key="20">
    <source>
        <dbReference type="PROSITE" id="PS50846"/>
    </source>
</evidence>
<gene>
    <name evidence="19" type="primary">merA</name>
    <name evidence="21" type="ordered locus">Sulac_3436</name>
</gene>
<evidence type="ECO:0000256" key="17">
    <source>
        <dbReference type="PIRSR" id="PIRSR000350-3"/>
    </source>
</evidence>
<dbReference type="PRINTS" id="PR00368">
    <property type="entry name" value="FADPNR"/>
</dbReference>
<feature type="domain" description="HMA" evidence="20">
    <location>
        <begin position="5"/>
        <end position="69"/>
    </location>
</feature>
<dbReference type="EMBL" id="CP003179">
    <property type="protein sequence ID" value="AEW06875.1"/>
    <property type="molecule type" value="Genomic_DNA"/>
</dbReference>
<evidence type="ECO:0000256" key="11">
    <source>
        <dbReference type="ARBA" id="ARBA00023002"/>
    </source>
</evidence>
<keyword evidence="10 16" id="KW-0476">Mercury</keyword>
<keyword evidence="13" id="KW-0676">Redox-active center</keyword>
<keyword evidence="6 16" id="KW-0285">Flavoprotein</keyword>
<evidence type="ECO:0000256" key="7">
    <source>
        <dbReference type="ARBA" id="ARBA00022723"/>
    </source>
</evidence>
<dbReference type="GO" id="GO:0050660">
    <property type="term" value="F:flavin adenine dinucleotide binding"/>
    <property type="evidence" value="ECO:0007669"/>
    <property type="project" value="UniProtKB-UniRule"/>
</dbReference>
<evidence type="ECO:0000313" key="22">
    <source>
        <dbReference type="Proteomes" id="UP000005439"/>
    </source>
</evidence>
<comment type="similarity">
    <text evidence="1 16 19">Belongs to the class-I pyridine nucleotide-disulfide oxidoreductase family.</text>
</comment>
<evidence type="ECO:0000256" key="3">
    <source>
        <dbReference type="ARBA" id="ARBA00012661"/>
    </source>
</evidence>
<keyword evidence="7 16" id="KW-0479">Metal-binding</keyword>
<feature type="binding site" evidence="17">
    <location>
        <position position="135"/>
    </location>
    <ligand>
        <name>FAD</name>
        <dbReference type="ChEBI" id="CHEBI:57692"/>
    </ligand>
</feature>
<feature type="binding site" evidence="17">
    <location>
        <position position="391"/>
    </location>
    <ligand>
        <name>FAD</name>
        <dbReference type="ChEBI" id="CHEBI:57692"/>
    </ligand>
</feature>
<keyword evidence="17" id="KW-0547">Nucleotide-binding</keyword>
<dbReference type="HOGENOM" id="CLU_016755_1_1_9"/>
<evidence type="ECO:0000256" key="12">
    <source>
        <dbReference type="ARBA" id="ARBA00023157"/>
    </source>
</evidence>
<dbReference type="FunFam" id="3.30.390.30:FF:000001">
    <property type="entry name" value="Dihydrolipoyl dehydrogenase"/>
    <property type="match status" value="1"/>
</dbReference>
<evidence type="ECO:0000256" key="8">
    <source>
        <dbReference type="ARBA" id="ARBA00022827"/>
    </source>
</evidence>
<evidence type="ECO:0000256" key="6">
    <source>
        <dbReference type="ARBA" id="ARBA00022630"/>
    </source>
</evidence>
<dbReference type="PATRIC" id="fig|679936.5.peg.3558"/>
<dbReference type="InterPro" id="IPR017969">
    <property type="entry name" value="Heavy-metal-associated_CS"/>
</dbReference>
<dbReference type="Proteomes" id="UP000005439">
    <property type="component" value="Chromosome"/>
</dbReference>
<evidence type="ECO:0000256" key="2">
    <source>
        <dbReference type="ARBA" id="ARBA00011738"/>
    </source>
</evidence>
<dbReference type="Gene3D" id="3.30.70.100">
    <property type="match status" value="1"/>
</dbReference>
<dbReference type="NCBIfam" id="TIGR02053">
    <property type="entry name" value="MerA"/>
    <property type="match status" value="1"/>
</dbReference>
<dbReference type="SUPFAM" id="SSF55424">
    <property type="entry name" value="FAD/NAD-linked reductases, dimerisation (C-terminal) domain"/>
    <property type="match status" value="1"/>
</dbReference>
<evidence type="ECO:0000256" key="15">
    <source>
        <dbReference type="ARBA" id="ARBA00048984"/>
    </source>
</evidence>
<protein>
    <recommendedName>
        <fullName evidence="4 16">Mercuric reductase</fullName>
        <ecNumber evidence="3 16">1.16.1.1</ecNumber>
    </recommendedName>
    <alternativeName>
        <fullName evidence="14 16">Hg(II) reductase</fullName>
    </alternativeName>
</protein>
<dbReference type="PANTHER" id="PTHR43014">
    <property type="entry name" value="MERCURIC REDUCTASE"/>
    <property type="match status" value="1"/>
</dbReference>
<dbReference type="GO" id="GO:0016152">
    <property type="term" value="F:mercury (II) reductase (NADP+) activity"/>
    <property type="evidence" value="ECO:0007669"/>
    <property type="project" value="UniProtKB-UniRule"/>
</dbReference>
<evidence type="ECO:0000256" key="4">
    <source>
        <dbReference type="ARBA" id="ARBA00014791"/>
    </source>
</evidence>
<sequence length="552" mass="59033">MEKSVHYIMDIQGMTCTSCEHHVGRALENAGASDIRVSFRRGQAEFQAPPDFSIEKAQQLIVDAGYTPQGVRMTDEMSPERVSFGSADYDLVVIGSGSAAFAAAIEVRGAGAKVLMIERGTLGGTCVNVGCVPSKTLLKASEIHHMALHHPFAGLRTTASTPDLGEVVADKDRLVATMRQTKYADLLGEYDIEFLQGEARFVDSAHLRVGDRVIHGGHYLIATGARPRIPDIPGIDTVNYLTSTTALDLTTIPEHLIVIGSGYIALELGQMFRRWGSHVTFIQRGQTLLPGYDAEIRHVMQEVLENEGIRVMTGVTYERVEQKGSQKIVYVTRNGVSERIIGDQLLLAAGRVPNTDALDLPVAGVEQGALGQPMVDGTLMTANSRIYAAGDVTLGPQFVYVAAYQGKLAAQNALGLRPSPATVRLDVVPAVTFTQPSLATVGMTEEQAKRAGLSVKTAVLPLDAVPRALANHETRGLFKMVAEAESGRILGVQAVAENAGDVIYAATLAVKFGLTIADLTDTLAPYLTMAEGLKLTALTFDKDVSKLSCCAG</sequence>
<dbReference type="InterPro" id="IPR006121">
    <property type="entry name" value="HMA_dom"/>
</dbReference>
<accession>G8TUB3</accession>
<dbReference type="GO" id="GO:0003955">
    <property type="term" value="F:NAD(P)H dehydrogenase (quinone) activity"/>
    <property type="evidence" value="ECO:0007669"/>
    <property type="project" value="TreeGrafter"/>
</dbReference>
<dbReference type="KEGG" id="sap:Sulac_3436"/>
<dbReference type="STRING" id="679936.Sulac_3436"/>
<dbReference type="InterPro" id="IPR004099">
    <property type="entry name" value="Pyr_nucl-diS_OxRdtase_dimer"/>
</dbReference>
<dbReference type="InterPro" id="IPR012999">
    <property type="entry name" value="Pyr_OxRdtase_I_AS"/>
</dbReference>
<dbReference type="PROSITE" id="PS50846">
    <property type="entry name" value="HMA_2"/>
    <property type="match status" value="1"/>
</dbReference>
<dbReference type="Pfam" id="PF00403">
    <property type="entry name" value="HMA"/>
    <property type="match status" value="1"/>
</dbReference>
<dbReference type="SUPFAM" id="SSF55008">
    <property type="entry name" value="HMA, heavy metal-associated domain"/>
    <property type="match status" value="1"/>
</dbReference>
<dbReference type="InterPro" id="IPR016156">
    <property type="entry name" value="FAD/NAD-linked_Rdtase_dimer_sf"/>
</dbReference>
<evidence type="ECO:0000256" key="13">
    <source>
        <dbReference type="ARBA" id="ARBA00023284"/>
    </source>
</evidence>
<dbReference type="GO" id="GO:0016668">
    <property type="term" value="F:oxidoreductase activity, acting on a sulfur group of donors, NAD(P) as acceptor"/>
    <property type="evidence" value="ECO:0007669"/>
    <property type="project" value="UniProtKB-UniRule"/>
</dbReference>
<name>G8TUB3_SULAD</name>